<evidence type="ECO:0000313" key="5">
    <source>
        <dbReference type="Proteomes" id="UP000294911"/>
    </source>
</evidence>
<dbReference type="CDD" id="cd03443">
    <property type="entry name" value="PaaI_thioesterase"/>
    <property type="match status" value="1"/>
</dbReference>
<feature type="domain" description="Acyl-CoA thioesterase-like N-terminal HotDog" evidence="2">
    <location>
        <begin position="34"/>
        <end position="115"/>
    </location>
</feature>
<name>A0A4R2QAP2_9PSEU</name>
<dbReference type="InterPro" id="IPR052389">
    <property type="entry name" value="Sec_Metab_Biosynth-Assoc"/>
</dbReference>
<gene>
    <name evidence="4" type="ORF">EV191_12039</name>
</gene>
<keyword evidence="5" id="KW-1185">Reference proteome</keyword>
<dbReference type="Proteomes" id="UP000294911">
    <property type="component" value="Unassembled WGS sequence"/>
</dbReference>
<sequence length="271" mass="29643">MTWEARMTTTTSEFDADTEVEQLSEDHYRARLSERWCNPTGATNGGYLLGVCLRALQARLPFPDPLAVSAFYLRPGLPGSAELNTELVRAGRRMATGEVRLAQGGKEVIRVVSTFSELTERPDGKELGSMPQLPPPEECPAQPDAARAPETTMAGRIEYRYPSLPGWMSGNPSGRSTDAFWMRFADGRDADPLSLPSLVDSAAPVIFDLGMPGSSTVELTAHLRARPAPGWLACKVSTQHMTGGYHEEDFEIWDSTGVLVAQSRQLAIFLE</sequence>
<organism evidence="4 5">
    <name type="scientific">Tamaricihabitans halophyticus</name>
    <dbReference type="NCBI Taxonomy" id="1262583"/>
    <lineage>
        <taxon>Bacteria</taxon>
        <taxon>Bacillati</taxon>
        <taxon>Actinomycetota</taxon>
        <taxon>Actinomycetes</taxon>
        <taxon>Pseudonocardiales</taxon>
        <taxon>Pseudonocardiaceae</taxon>
        <taxon>Tamaricihabitans</taxon>
    </lineage>
</organism>
<dbReference type="PANTHER" id="PTHR38110">
    <property type="entry name" value="CHROMOSOME 23, WHOLE GENOME SHOTGUN SEQUENCE"/>
    <property type="match status" value="1"/>
</dbReference>
<dbReference type="SUPFAM" id="SSF54637">
    <property type="entry name" value="Thioesterase/thiol ester dehydrase-isomerase"/>
    <property type="match status" value="2"/>
</dbReference>
<reference evidence="4 5" key="1">
    <citation type="submission" date="2019-03" db="EMBL/GenBank/DDBJ databases">
        <title>Genomic Encyclopedia of Type Strains, Phase IV (KMG-IV): sequencing the most valuable type-strain genomes for metagenomic binning, comparative biology and taxonomic classification.</title>
        <authorList>
            <person name="Goeker M."/>
        </authorList>
    </citation>
    <scope>NUCLEOTIDE SEQUENCE [LARGE SCALE GENOMIC DNA]</scope>
    <source>
        <strain evidence="4 5">DSM 45765</strain>
    </source>
</reference>
<dbReference type="InterPro" id="IPR042171">
    <property type="entry name" value="Acyl-CoA_hotdog"/>
</dbReference>
<dbReference type="EMBL" id="SLXQ01000020">
    <property type="protein sequence ID" value="TCP43885.1"/>
    <property type="molecule type" value="Genomic_DNA"/>
</dbReference>
<evidence type="ECO:0000313" key="4">
    <source>
        <dbReference type="EMBL" id="TCP43885.1"/>
    </source>
</evidence>
<dbReference type="InterPro" id="IPR049450">
    <property type="entry name" value="ACOT8-like_C"/>
</dbReference>
<comment type="caution">
    <text evidence="4">The sequence shown here is derived from an EMBL/GenBank/DDBJ whole genome shotgun (WGS) entry which is preliminary data.</text>
</comment>
<dbReference type="AlphaFoldDB" id="A0A4R2QAP2"/>
<evidence type="ECO:0000259" key="3">
    <source>
        <dbReference type="Pfam" id="PF20789"/>
    </source>
</evidence>
<dbReference type="Pfam" id="PF13622">
    <property type="entry name" value="4HBT_3"/>
    <property type="match status" value="1"/>
</dbReference>
<evidence type="ECO:0000256" key="1">
    <source>
        <dbReference type="SAM" id="MobiDB-lite"/>
    </source>
</evidence>
<dbReference type="Gene3D" id="2.40.160.210">
    <property type="entry name" value="Acyl-CoA thioesterase, double hotdog domain"/>
    <property type="match status" value="1"/>
</dbReference>
<accession>A0A4R2QAP2</accession>
<protein>
    <submittedName>
        <fullName evidence="4">Acyl-CoA thioesterase</fullName>
    </submittedName>
</protein>
<dbReference type="InterPro" id="IPR049449">
    <property type="entry name" value="TesB_ACOT8-like_N"/>
</dbReference>
<feature type="domain" description="Acyl-CoA thioesterase-like C-terminal" evidence="3">
    <location>
        <begin position="136"/>
        <end position="268"/>
    </location>
</feature>
<evidence type="ECO:0000259" key="2">
    <source>
        <dbReference type="Pfam" id="PF13622"/>
    </source>
</evidence>
<feature type="region of interest" description="Disordered" evidence="1">
    <location>
        <begin position="1"/>
        <end position="20"/>
    </location>
</feature>
<feature type="region of interest" description="Disordered" evidence="1">
    <location>
        <begin position="121"/>
        <end position="144"/>
    </location>
</feature>
<dbReference type="InterPro" id="IPR029069">
    <property type="entry name" value="HotDog_dom_sf"/>
</dbReference>
<proteinExistence type="predicted"/>
<dbReference type="PANTHER" id="PTHR38110:SF1">
    <property type="entry name" value="THIOESTERASE DOMAIN-CONTAINING PROTEIN"/>
    <property type="match status" value="1"/>
</dbReference>
<dbReference type="Pfam" id="PF20789">
    <property type="entry name" value="4HBT_3C"/>
    <property type="match status" value="1"/>
</dbReference>